<dbReference type="InterPro" id="IPR011625">
    <property type="entry name" value="A2M_N_BRD"/>
</dbReference>
<keyword evidence="2" id="KW-0732">Signal</keyword>
<organism evidence="8 9">
    <name type="scientific">Caldichromatium japonicum</name>
    <dbReference type="NCBI Taxonomy" id="2699430"/>
    <lineage>
        <taxon>Bacteria</taxon>
        <taxon>Pseudomonadati</taxon>
        <taxon>Pseudomonadota</taxon>
        <taxon>Gammaproteobacteria</taxon>
        <taxon>Chromatiales</taxon>
        <taxon>Chromatiaceae</taxon>
        <taxon>Caldichromatium</taxon>
    </lineage>
</organism>
<evidence type="ECO:0000256" key="1">
    <source>
        <dbReference type="ARBA" id="ARBA00010556"/>
    </source>
</evidence>
<dbReference type="PANTHER" id="PTHR40094">
    <property type="entry name" value="ALPHA-2-MACROGLOBULIN HOMOLOG"/>
    <property type="match status" value="1"/>
</dbReference>
<dbReference type="InterPro" id="IPR008930">
    <property type="entry name" value="Terpenoid_cyclase/PrenylTrfase"/>
</dbReference>
<dbReference type="KEGG" id="cjap:GWK36_06420"/>
<reference evidence="9" key="1">
    <citation type="submission" date="2020-01" db="EMBL/GenBank/DDBJ databases">
        <title>Caldichromatium gen. nov., sp. nov., a thermophilic purple sulfur bacterium member of the family Chromatiaceae isolated from Nakabusa hot spring, Japan.</title>
        <authorList>
            <person name="Saini M.K."/>
            <person name="Hanada S."/>
            <person name="Tank M."/>
        </authorList>
    </citation>
    <scope>NUCLEOTIDE SEQUENCE [LARGE SCALE GENOMIC DNA]</scope>
    <source>
        <strain evidence="9">No.7</strain>
    </source>
</reference>
<dbReference type="EMBL" id="CP048029">
    <property type="protein sequence ID" value="QIK39135.1"/>
    <property type="molecule type" value="Genomic_DNA"/>
</dbReference>
<dbReference type="InterPro" id="IPR011626">
    <property type="entry name" value="Alpha-macroglobulin_TED"/>
</dbReference>
<evidence type="ECO:0000313" key="9">
    <source>
        <dbReference type="Proteomes" id="UP000502699"/>
    </source>
</evidence>
<dbReference type="InterPro" id="IPR011990">
    <property type="entry name" value="TPR-like_helical_dom_sf"/>
</dbReference>
<dbReference type="InterPro" id="IPR000177">
    <property type="entry name" value="Apple"/>
</dbReference>
<feature type="domain" description="Apple" evidence="5">
    <location>
        <begin position="27"/>
        <end position="94"/>
    </location>
</feature>
<evidence type="ECO:0000259" key="6">
    <source>
        <dbReference type="SMART" id="SM01359"/>
    </source>
</evidence>
<dbReference type="Pfam" id="PF17962">
    <property type="entry name" value="bMG6"/>
    <property type="match status" value="1"/>
</dbReference>
<dbReference type="SMART" id="SM01419">
    <property type="entry name" value="Thiol-ester_cl"/>
    <property type="match status" value="1"/>
</dbReference>
<dbReference type="Pfam" id="PF01835">
    <property type="entry name" value="MG2"/>
    <property type="match status" value="1"/>
</dbReference>
<dbReference type="Gene3D" id="1.25.40.10">
    <property type="entry name" value="Tetratricopeptide repeat domain"/>
    <property type="match status" value="1"/>
</dbReference>
<accession>A0A6G7VGZ2</accession>
<dbReference type="SUPFAM" id="SSF48452">
    <property type="entry name" value="TPR-like"/>
    <property type="match status" value="1"/>
</dbReference>
<dbReference type="GO" id="GO:0006508">
    <property type="term" value="P:proteolysis"/>
    <property type="evidence" value="ECO:0007669"/>
    <property type="project" value="InterPro"/>
</dbReference>
<dbReference type="SMART" id="SM00028">
    <property type="entry name" value="TPR"/>
    <property type="match status" value="3"/>
</dbReference>
<protein>
    <submittedName>
        <fullName evidence="8">Alpha-2-macroglobulin</fullName>
    </submittedName>
</protein>
<dbReference type="InterPro" id="IPR049120">
    <property type="entry name" value="A2M_bMG2"/>
</dbReference>
<keyword evidence="4" id="KW-1015">Disulfide bond</keyword>
<dbReference type="InterPro" id="IPR026284">
    <property type="entry name" value="A2MG_proteobact"/>
</dbReference>
<dbReference type="InterPro" id="IPR021868">
    <property type="entry name" value="Alpha_2_Macroglob_MG3"/>
</dbReference>
<dbReference type="SMART" id="SM01360">
    <property type="entry name" value="A2M"/>
    <property type="match status" value="1"/>
</dbReference>
<evidence type="ECO:0000313" key="8">
    <source>
        <dbReference type="EMBL" id="QIK39135.1"/>
    </source>
</evidence>
<dbReference type="Pfam" id="PF00024">
    <property type="entry name" value="PAN_1"/>
    <property type="match status" value="1"/>
</dbReference>
<dbReference type="Gene3D" id="2.60.40.1930">
    <property type="match status" value="1"/>
</dbReference>
<evidence type="ECO:0000256" key="3">
    <source>
        <dbReference type="ARBA" id="ARBA00022737"/>
    </source>
</evidence>
<dbReference type="GO" id="GO:0005615">
    <property type="term" value="C:extracellular space"/>
    <property type="evidence" value="ECO:0007669"/>
    <property type="project" value="InterPro"/>
</dbReference>
<dbReference type="Pfam" id="PF21142">
    <property type="entry name" value="A2M_bMG2"/>
    <property type="match status" value="1"/>
</dbReference>
<name>A0A6G7VGZ2_9GAMM</name>
<dbReference type="SMART" id="SM01359">
    <property type="entry name" value="A2M_N_2"/>
    <property type="match status" value="1"/>
</dbReference>
<dbReference type="InterPro" id="IPR001599">
    <property type="entry name" value="Macroglobln_a2"/>
</dbReference>
<feature type="domain" description="Alpha-2-macroglobulin bait region" evidence="6">
    <location>
        <begin position="950"/>
        <end position="1098"/>
    </location>
</feature>
<sequence>MAGFLLIGTWLLTSTLILPAEAARRIERLSGVDYFGEDYATLKGVTLEDCESACLGDSRYRAFTFNTNVGWCFLKASRGETRPFANAVSGEVVEEGQAAPVVSAETRFADLDFLPARERDAAQRLAAKLNAMLRPQSGLKALVEQARAAFAAKRLDEARDLLEQATALAPNDRALWLGLAEVSLASAQTGDWDQRNRLRRQASAAALNAYGLSARDEERAEALRWIAQTFAARDEWRAAIRANRTALALVDDPDLHTLLEQQVAEHGFRLTEHQVDADAANPRICLEFSYPLDLHHPYLSDFVRVVGRTDLAIEPEAQRICIDGVQHGDRYRVQVRPGLPTADGETLHKGAELEVYVRDRSPQARFVGRGYVLPKGDEAAIPVVTVNTERLDAEVDRIGDRGLTQARAQGLLHQVLGDWNLEQIREELGGRVWEGAIAVRSELNREVTTAIPVGELVKDLKPGVYVLTVRPHNAPDEREQLATQWFLVSDLGLTALSGTDGLHVLVRALSTAKPLVGVELRLIAVNNEILGTARTDDQGYVRLPPGLLRGKGGNEPAFLVAESHGDYGFLDLKQPPFDLSDRGVEGLAPPKALDVYLTSERGAYRPGETLYLTALARDAQARAVKDLPLTLIIERPDGVEWMRSLLQDQGEGGYGASVQLPSTAQRGTWRVAVHADPQGPALAELPFLVEDFLPERLDLTLSASVKAIDPKAPPAVNLEARFLYGAPASGLAIEGKVEVRPAPGLADLPGYRFGLMSEELAPFSAPLTASQTDTQGRALVMLDLPGLPPTSRPLEAEVRLRVVEEGGRPVERRLSVPVRAARPRLGVKPLFGDRVDEGGTAVFTAIAIDPEGQPLGLAGARWTLERLRTNFQWYHRDGSWEFEPVTTSERVASGSIDLAADGSARIESRVDWGSYRLRLEMPDGSALPVDLEFDAGWSVRPKTQDTPDLLQVRLDKPVYRVGERARVHLHARFPGIALIMVIDDRLIAMRALEVGEGEATIELPVTADWGPGAYITAALYRPMDLGARRMPARALGLQWATVDPGQRRLAVSIPETPALKAPIRPRQSIEIPIAVANARPSEPLYATVSAVDLGILNLTRFQPPAPDDWYFAQRRLGLEIRDLYSRLIDRMLGEPGRVRTGGDRQGLQIEGPPPTEELLAYHSGVIRLDTQGRGRIELALPEFNGTVRVMVMVWGAEVLGHAVKDLVVRDPIVIMPSLPRFLAPGDRSRLLLSLDPVEDLAGPVTLVTSVEGPQVQIPAESQRLDLSLEPGARRELNIPLIADSEGDARLRIELNPPTGGSLRKTLRLPVRTNQPRVGRTETLSLAPGAELRLDAVRLADYLPATGALLVSAGPTARLDVAGLLAALNRYPYGCAEQLTSRALPLLYLDQVAESAGLVGEGKASERVRAAIDALLSKQSSEGGFGLWGQEDGNDLWLTAYVADFLTRARERGQPVPETQFQMALDALQNGVSLDSDLSEGRAGIAYALYVLARNGRVAIGDLRYLADNKVETLDTPLALAQLAAALDLQGDRERADRLFRAALKRLTTAREGGGYRADYGSILRDGAALLTLAAESKGAAVDLDPLAQRLQALWISETHTSTQEQAWLLLAAHALMRSGPLAALEIEGRMYPGSFYRRLTAAELASKPLVLVNRSDRPLTVILTTSGIPARPLPAGGNGYRIERAYYDAEGRRVRPERITQSQRLVAVITVSADHPRAARLLIDDPLPAGFEIENPHLVGSADIGGLAWLEVEQEVRHAEFRSNRFIAALDRAAEDPALFHLAYWVRAVSPGAFIHPAATVEDMYRPRLRAWSESGRVEIGE</sequence>
<dbReference type="InterPro" id="IPR041462">
    <property type="entry name" value="Bact_A2M_MG6"/>
</dbReference>
<feature type="domain" description="Alpha-2-macroglobulin" evidence="7">
    <location>
        <begin position="1159"/>
        <end position="1248"/>
    </location>
</feature>
<dbReference type="Pfam" id="PF11974">
    <property type="entry name" value="bMG3"/>
    <property type="match status" value="1"/>
</dbReference>
<evidence type="ECO:0000259" key="7">
    <source>
        <dbReference type="SMART" id="SM01360"/>
    </source>
</evidence>
<keyword evidence="3" id="KW-0677">Repeat</keyword>
<dbReference type="InterPro" id="IPR047565">
    <property type="entry name" value="Alpha-macroglob_thiol-ester_cl"/>
</dbReference>
<dbReference type="Pfam" id="PF07703">
    <property type="entry name" value="A2M_BRD"/>
    <property type="match status" value="1"/>
</dbReference>
<evidence type="ECO:0000256" key="4">
    <source>
        <dbReference type="ARBA" id="ARBA00023157"/>
    </source>
</evidence>
<dbReference type="GO" id="GO:0004866">
    <property type="term" value="F:endopeptidase inhibitor activity"/>
    <property type="evidence" value="ECO:0007669"/>
    <property type="project" value="InterPro"/>
</dbReference>
<dbReference type="InterPro" id="IPR019734">
    <property type="entry name" value="TPR_rpt"/>
</dbReference>
<dbReference type="Gene3D" id="1.50.10.20">
    <property type="match status" value="1"/>
</dbReference>
<proteinExistence type="inferred from homology"/>
<dbReference type="InterPro" id="IPR051802">
    <property type="entry name" value="YfhM-like"/>
</dbReference>
<dbReference type="Gene3D" id="3.50.4.10">
    <property type="entry name" value="Hepatocyte Growth Factor"/>
    <property type="match status" value="1"/>
</dbReference>
<gene>
    <name evidence="8" type="ORF">GWK36_06420</name>
</gene>
<dbReference type="InterPro" id="IPR041203">
    <property type="entry name" value="Bact_A2M_MG5"/>
</dbReference>
<dbReference type="SMART" id="SM00223">
    <property type="entry name" value="APPLE"/>
    <property type="match status" value="1"/>
</dbReference>
<dbReference type="CDD" id="cd01100">
    <property type="entry name" value="APPLE_Factor_XI_like"/>
    <property type="match status" value="1"/>
</dbReference>
<dbReference type="CDD" id="cd02891">
    <property type="entry name" value="A2M_like"/>
    <property type="match status" value="1"/>
</dbReference>
<keyword evidence="9" id="KW-1185">Reference proteome</keyword>
<comment type="similarity">
    <text evidence="1">Belongs to the protease inhibitor I39 (alpha-2-macroglobulin) family. Bacterial alpha-2-macroglobulin subfamily.</text>
</comment>
<dbReference type="Pfam" id="PF17973">
    <property type="entry name" value="bMG10"/>
    <property type="match status" value="1"/>
</dbReference>
<dbReference type="PANTHER" id="PTHR40094:SF1">
    <property type="entry name" value="UBIQUITIN DOMAIN-CONTAINING PROTEIN"/>
    <property type="match status" value="1"/>
</dbReference>
<dbReference type="Proteomes" id="UP000502699">
    <property type="component" value="Chromosome"/>
</dbReference>
<dbReference type="InterPro" id="IPR002890">
    <property type="entry name" value="MG2"/>
</dbReference>
<dbReference type="SUPFAM" id="SSF48239">
    <property type="entry name" value="Terpenoid cyclases/Protein prenyltransferases"/>
    <property type="match status" value="1"/>
</dbReference>
<dbReference type="Pfam" id="PF17972">
    <property type="entry name" value="bMG5"/>
    <property type="match status" value="1"/>
</dbReference>
<evidence type="ECO:0000256" key="2">
    <source>
        <dbReference type="ARBA" id="ARBA00022729"/>
    </source>
</evidence>
<dbReference type="InterPro" id="IPR041246">
    <property type="entry name" value="Bact_MG10"/>
</dbReference>
<dbReference type="PIRSF" id="PIRSF038980">
    <property type="entry name" value="A2M_bac"/>
    <property type="match status" value="1"/>
</dbReference>
<dbReference type="InterPro" id="IPR003609">
    <property type="entry name" value="Pan_app"/>
</dbReference>
<evidence type="ECO:0000259" key="5">
    <source>
        <dbReference type="SMART" id="SM00223"/>
    </source>
</evidence>
<dbReference type="Pfam" id="PF07678">
    <property type="entry name" value="TED_complement"/>
    <property type="match status" value="1"/>
</dbReference>